<comment type="caution">
    <text evidence="2">The sequence shown here is derived from an EMBL/GenBank/DDBJ whole genome shotgun (WGS) entry which is preliminary data.</text>
</comment>
<name>A0A1F5F6V0_9BACT</name>
<dbReference type="GO" id="GO:0004519">
    <property type="term" value="F:endonuclease activity"/>
    <property type="evidence" value="ECO:0007669"/>
    <property type="project" value="InterPro"/>
</dbReference>
<dbReference type="Gene3D" id="3.10.28.10">
    <property type="entry name" value="Homing endonucleases"/>
    <property type="match status" value="1"/>
</dbReference>
<dbReference type="PROSITE" id="PS50819">
    <property type="entry name" value="INTEIN_ENDONUCLEASE"/>
    <property type="match status" value="1"/>
</dbReference>
<dbReference type="Proteomes" id="UP000176191">
    <property type="component" value="Unassembled WGS sequence"/>
</dbReference>
<accession>A0A1F5F6V0</accession>
<dbReference type="InterPro" id="IPR027434">
    <property type="entry name" value="Homing_endonucl"/>
</dbReference>
<dbReference type="InterPro" id="IPR006142">
    <property type="entry name" value="INTEIN"/>
</dbReference>
<proteinExistence type="predicted"/>
<dbReference type="PRINTS" id="PR00379">
    <property type="entry name" value="INTEIN"/>
</dbReference>
<feature type="domain" description="DOD-type homing endonuclease" evidence="1">
    <location>
        <begin position="17"/>
        <end position="170"/>
    </location>
</feature>
<dbReference type="InterPro" id="IPR004042">
    <property type="entry name" value="Intein_endonuc_central"/>
</dbReference>
<dbReference type="EMBL" id="MFAK01000007">
    <property type="protein sequence ID" value="OGD75383.1"/>
    <property type="molecule type" value="Genomic_DNA"/>
</dbReference>
<dbReference type="Pfam" id="PF00961">
    <property type="entry name" value="LAGLIDADG_1"/>
    <property type="match status" value="1"/>
</dbReference>
<gene>
    <name evidence="2" type="ORF">A2228_00650</name>
</gene>
<evidence type="ECO:0000259" key="1">
    <source>
        <dbReference type="PROSITE" id="PS50819"/>
    </source>
</evidence>
<dbReference type="InterPro" id="IPR004860">
    <property type="entry name" value="LAGLIDADG_dom"/>
</dbReference>
<dbReference type="SUPFAM" id="SSF55608">
    <property type="entry name" value="Homing endonucleases"/>
    <property type="match status" value="2"/>
</dbReference>
<reference evidence="2 3" key="1">
    <citation type="journal article" date="2016" name="Nat. Commun.">
        <title>Thousands of microbial genomes shed light on interconnected biogeochemical processes in an aquifer system.</title>
        <authorList>
            <person name="Anantharaman K."/>
            <person name="Brown C.T."/>
            <person name="Hug L.A."/>
            <person name="Sharon I."/>
            <person name="Castelle C.J."/>
            <person name="Probst A.J."/>
            <person name="Thomas B.C."/>
            <person name="Singh A."/>
            <person name="Wilkins M.J."/>
            <person name="Karaoz U."/>
            <person name="Brodie E.L."/>
            <person name="Williams K.H."/>
            <person name="Hubbard S.S."/>
            <person name="Banfield J.F."/>
        </authorList>
    </citation>
    <scope>NUCLEOTIDE SEQUENCE [LARGE SCALE GENOMIC DNA]</scope>
</reference>
<sequence length="231" mass="26845">MVDESFFKIWSPKMAYVLGYMFADGAILDTNTSSRTYYLCFASNDLDLLRKIRKTMNSNHRIYLRPPRIMSCKSKKYISKTGYMLRIGNKIMYQDLLSLGVTHNKSNSMHLPKIPTHLFSCFLRGYFDGDGCINLSLPRGRTTVRLRVIFSSGSTAFLNELALIISSVLQIRIPRIYQATRAFNLTTGGISAFKILEYIYKDLDKVPYLERKYRKYEEYRDNLMGSRVKKK</sequence>
<protein>
    <recommendedName>
        <fullName evidence="1">DOD-type homing endonuclease domain-containing protein</fullName>
    </recommendedName>
</protein>
<dbReference type="AlphaFoldDB" id="A0A1F5F6V0"/>
<organism evidence="2 3">
    <name type="scientific">Candidatus Collierbacteria bacterium RIFOXYA2_FULL_46_10</name>
    <dbReference type="NCBI Taxonomy" id="1817726"/>
    <lineage>
        <taxon>Bacteria</taxon>
        <taxon>Candidatus Collieribacteriota</taxon>
    </lineage>
</organism>
<dbReference type="GO" id="GO:0016539">
    <property type="term" value="P:intein-mediated protein splicing"/>
    <property type="evidence" value="ECO:0007669"/>
    <property type="project" value="InterPro"/>
</dbReference>
<evidence type="ECO:0000313" key="2">
    <source>
        <dbReference type="EMBL" id="OGD75383.1"/>
    </source>
</evidence>
<evidence type="ECO:0000313" key="3">
    <source>
        <dbReference type="Proteomes" id="UP000176191"/>
    </source>
</evidence>